<feature type="transmembrane region" description="Helical" evidence="1">
    <location>
        <begin position="271"/>
        <end position="292"/>
    </location>
</feature>
<sequence>MQSAMIESFLSRLAWCAAATVVAAGVWLAAPTRELFLMSYRPVSECWEVAGTFFLLMLAGQYLLDRTIREGRPGAVLIGMWFLGYLTFFAAECLLLLNELYVYEILTQSDVFLQSFVFILIERTFMAGAGYYGAFLAMVHRSLPGIVRRAGLSSHGLGVAVNTPDEDRAPEESRLKRLLWSGLATALGACIMLSTPLFSSFYFRIWRMDVRLQWSLTFYGLLWIVMYCSSKFIRKDSLPVVVMVSAFYGIMIGCAWYTFNQFSQLPQRLVFAVFASSLHGTYVNAVIVALLCRYLPRLVGWVTNLPT</sequence>
<feature type="transmembrane region" description="Helical" evidence="1">
    <location>
        <begin position="117"/>
        <end position="139"/>
    </location>
</feature>
<accession>A0A6V8LWM0</accession>
<comment type="caution">
    <text evidence="2">The sequence shown here is derived from an EMBL/GenBank/DDBJ whole genome shotgun (WGS) entry which is preliminary data.</text>
</comment>
<organism evidence="2 3">
    <name type="scientific">Fundidesulfovibrio magnetotacticus</name>
    <dbReference type="NCBI Taxonomy" id="2730080"/>
    <lineage>
        <taxon>Bacteria</taxon>
        <taxon>Pseudomonadati</taxon>
        <taxon>Thermodesulfobacteriota</taxon>
        <taxon>Desulfovibrionia</taxon>
        <taxon>Desulfovibrionales</taxon>
        <taxon>Desulfovibrionaceae</taxon>
        <taxon>Fundidesulfovibrio</taxon>
    </lineage>
</organism>
<feature type="transmembrane region" description="Helical" evidence="1">
    <location>
        <begin position="178"/>
        <end position="198"/>
    </location>
</feature>
<dbReference type="AlphaFoldDB" id="A0A6V8LWM0"/>
<dbReference type="RefSeq" id="WP_173087269.1">
    <property type="nucleotide sequence ID" value="NZ_BLTE01000038.1"/>
</dbReference>
<feature type="transmembrane region" description="Helical" evidence="1">
    <location>
        <begin position="210"/>
        <end position="228"/>
    </location>
</feature>
<protein>
    <submittedName>
        <fullName evidence="2">Uncharacterized protein</fullName>
    </submittedName>
</protein>
<name>A0A6V8LWM0_9BACT</name>
<reference evidence="2 3" key="1">
    <citation type="submission" date="2020-04" db="EMBL/GenBank/DDBJ databases">
        <authorList>
            <consortium name="Desulfovibrio sp. FSS-1 genome sequencing consortium"/>
            <person name="Shimoshige H."/>
            <person name="Kobayashi H."/>
            <person name="Maekawa T."/>
        </authorList>
    </citation>
    <scope>NUCLEOTIDE SEQUENCE [LARGE SCALE GENOMIC DNA]</scope>
    <source>
        <strain evidence="2 3">SIID29052-01</strain>
    </source>
</reference>
<evidence type="ECO:0000313" key="3">
    <source>
        <dbReference type="Proteomes" id="UP000494245"/>
    </source>
</evidence>
<keyword evidence="1" id="KW-0472">Membrane</keyword>
<keyword evidence="1" id="KW-0812">Transmembrane</keyword>
<dbReference type="Proteomes" id="UP000494245">
    <property type="component" value="Unassembled WGS sequence"/>
</dbReference>
<keyword evidence="1" id="KW-1133">Transmembrane helix</keyword>
<proteinExistence type="predicted"/>
<dbReference type="EMBL" id="BLTE01000038">
    <property type="protein sequence ID" value="GFK96134.1"/>
    <property type="molecule type" value="Genomic_DNA"/>
</dbReference>
<feature type="transmembrane region" description="Helical" evidence="1">
    <location>
        <begin position="47"/>
        <end position="64"/>
    </location>
</feature>
<reference evidence="2 3" key="2">
    <citation type="submission" date="2020-05" db="EMBL/GenBank/DDBJ databases">
        <title>Draft genome sequence of Desulfovibrio sp. strainFSS-1.</title>
        <authorList>
            <person name="Shimoshige H."/>
            <person name="Kobayashi H."/>
            <person name="Maekawa T."/>
        </authorList>
    </citation>
    <scope>NUCLEOTIDE SEQUENCE [LARGE SCALE GENOMIC DNA]</scope>
    <source>
        <strain evidence="2 3">SIID29052-01</strain>
    </source>
</reference>
<keyword evidence="3" id="KW-1185">Reference proteome</keyword>
<feature type="transmembrane region" description="Helical" evidence="1">
    <location>
        <begin position="240"/>
        <end position="259"/>
    </location>
</feature>
<feature type="transmembrane region" description="Helical" evidence="1">
    <location>
        <begin position="76"/>
        <end position="97"/>
    </location>
</feature>
<evidence type="ECO:0000313" key="2">
    <source>
        <dbReference type="EMBL" id="GFK96134.1"/>
    </source>
</evidence>
<gene>
    <name evidence="2" type="ORF">NNJEOMEG_04014</name>
</gene>
<evidence type="ECO:0000256" key="1">
    <source>
        <dbReference type="SAM" id="Phobius"/>
    </source>
</evidence>